<dbReference type="InterPro" id="IPR013083">
    <property type="entry name" value="Znf_RING/FYVE/PHD"/>
</dbReference>
<feature type="region of interest" description="Disordered" evidence="1">
    <location>
        <begin position="380"/>
        <end position="408"/>
    </location>
</feature>
<evidence type="ECO:0000313" key="2">
    <source>
        <dbReference type="EMBL" id="PLW04501.1"/>
    </source>
</evidence>
<accession>A0A2N5RU35</accession>
<dbReference type="SUPFAM" id="SSF57850">
    <property type="entry name" value="RING/U-box"/>
    <property type="match status" value="1"/>
</dbReference>
<protein>
    <recommendedName>
        <fullName evidence="4">RING-type domain-containing protein</fullName>
    </recommendedName>
</protein>
<comment type="caution">
    <text evidence="2">The sequence shown here is derived from an EMBL/GenBank/DDBJ whole genome shotgun (WGS) entry which is preliminary data.</text>
</comment>
<dbReference type="Proteomes" id="UP000235388">
    <property type="component" value="Unassembled WGS sequence"/>
</dbReference>
<sequence length="408" mass="45301">YFGTLIRVPKYPYEGTSVPLQGYFGTLIRGTRYPIRVLRYPYKGTAVPLQGYFGILIRVPRYPYKGTAAHGVQALHALQTGVQALHACLARLLAMCTPIVGVHMACSVLGMAYSPCTPFQRGVQRLHAVFIRRVDGPSQSTHSRSAANPIEKINGLHQPSLPANAIFLSIIGISSSPAGLLPTSSTSLRHIKRMLNALYAHPADSQCCICKYSIDPRDPPATRWNCSPPLHKSCEDQAINNGYVKCPLCRRSFDGTEEDTTDPPPGLNRGSDASGWEQWPEHLTGNDYESNRGYWGDHNHGSSSSWQEYNPSTELNHLPAHFQQPHGYHNMGAEPFLQDMGPGTYWRRVEGPPQMMMPAHSHPFHQPSPQPWHGDVPFHPPHFGGPTQGYHVDHRGQQSVDQMSPHLC</sequence>
<proteinExistence type="predicted"/>
<reference evidence="2 3" key="1">
    <citation type="submission" date="2017-11" db="EMBL/GenBank/DDBJ databases">
        <title>De novo assembly and phasing of dikaryotic genomes from two isolates of Puccinia coronata f. sp. avenae, the causal agent of oat crown rust.</title>
        <authorList>
            <person name="Miller M.E."/>
            <person name="Zhang Y."/>
            <person name="Omidvar V."/>
            <person name="Sperschneider J."/>
            <person name="Schwessinger B."/>
            <person name="Raley C."/>
            <person name="Palmer J.M."/>
            <person name="Garnica D."/>
            <person name="Upadhyaya N."/>
            <person name="Rathjen J."/>
            <person name="Taylor J.M."/>
            <person name="Park R.F."/>
            <person name="Dodds P.N."/>
            <person name="Hirsch C.D."/>
            <person name="Kianian S.F."/>
            <person name="Figueroa M."/>
        </authorList>
    </citation>
    <scope>NUCLEOTIDE SEQUENCE [LARGE SCALE GENOMIC DNA]</scope>
    <source>
        <strain evidence="2">12NC29</strain>
    </source>
</reference>
<feature type="region of interest" description="Disordered" evidence="1">
    <location>
        <begin position="255"/>
        <end position="283"/>
    </location>
</feature>
<keyword evidence="3" id="KW-1185">Reference proteome</keyword>
<dbReference type="AlphaFoldDB" id="A0A2N5RU35"/>
<evidence type="ECO:0000313" key="3">
    <source>
        <dbReference type="Proteomes" id="UP000235388"/>
    </source>
</evidence>
<gene>
    <name evidence="2" type="ORF">PCANC_28518</name>
</gene>
<dbReference type="Gene3D" id="3.30.40.10">
    <property type="entry name" value="Zinc/RING finger domain, C3HC4 (zinc finger)"/>
    <property type="match status" value="1"/>
</dbReference>
<organism evidence="2 3">
    <name type="scientific">Puccinia coronata f. sp. avenae</name>
    <dbReference type="NCBI Taxonomy" id="200324"/>
    <lineage>
        <taxon>Eukaryota</taxon>
        <taxon>Fungi</taxon>
        <taxon>Dikarya</taxon>
        <taxon>Basidiomycota</taxon>
        <taxon>Pucciniomycotina</taxon>
        <taxon>Pucciniomycetes</taxon>
        <taxon>Pucciniales</taxon>
        <taxon>Pucciniaceae</taxon>
        <taxon>Puccinia</taxon>
    </lineage>
</organism>
<name>A0A2N5RU35_9BASI</name>
<feature type="non-terminal residue" evidence="2">
    <location>
        <position position="1"/>
    </location>
</feature>
<evidence type="ECO:0008006" key="4">
    <source>
        <dbReference type="Google" id="ProtNLM"/>
    </source>
</evidence>
<evidence type="ECO:0000256" key="1">
    <source>
        <dbReference type="SAM" id="MobiDB-lite"/>
    </source>
</evidence>
<dbReference type="EMBL" id="PGCJ01001643">
    <property type="protein sequence ID" value="PLW04501.1"/>
    <property type="molecule type" value="Genomic_DNA"/>
</dbReference>